<organism evidence="2 3">
    <name type="scientific">Colocasia esculenta</name>
    <name type="common">Wild taro</name>
    <name type="synonym">Arum esculentum</name>
    <dbReference type="NCBI Taxonomy" id="4460"/>
    <lineage>
        <taxon>Eukaryota</taxon>
        <taxon>Viridiplantae</taxon>
        <taxon>Streptophyta</taxon>
        <taxon>Embryophyta</taxon>
        <taxon>Tracheophyta</taxon>
        <taxon>Spermatophyta</taxon>
        <taxon>Magnoliopsida</taxon>
        <taxon>Liliopsida</taxon>
        <taxon>Araceae</taxon>
        <taxon>Aroideae</taxon>
        <taxon>Colocasieae</taxon>
        <taxon>Colocasia</taxon>
    </lineage>
</organism>
<reference evidence="2" key="1">
    <citation type="submission" date="2017-07" db="EMBL/GenBank/DDBJ databases">
        <title>Taro Niue Genome Assembly and Annotation.</title>
        <authorList>
            <person name="Atibalentja N."/>
            <person name="Keating K."/>
            <person name="Fields C.J."/>
        </authorList>
    </citation>
    <scope>NUCLEOTIDE SEQUENCE</scope>
    <source>
        <strain evidence="2">Niue_2</strain>
        <tissue evidence="2">Leaf</tissue>
    </source>
</reference>
<feature type="region of interest" description="Disordered" evidence="1">
    <location>
        <begin position="148"/>
        <end position="172"/>
    </location>
</feature>
<dbReference type="EMBL" id="NMUH01000024">
    <property type="protein sequence ID" value="MQL68906.1"/>
    <property type="molecule type" value="Genomic_DNA"/>
</dbReference>
<keyword evidence="3" id="KW-1185">Reference proteome</keyword>
<proteinExistence type="predicted"/>
<dbReference type="OrthoDB" id="1913335at2759"/>
<protein>
    <submittedName>
        <fullName evidence="2">Uncharacterized protein</fullName>
    </submittedName>
</protein>
<feature type="region of interest" description="Disordered" evidence="1">
    <location>
        <begin position="279"/>
        <end position="333"/>
    </location>
</feature>
<feature type="compositionally biased region" description="Acidic residues" evidence="1">
    <location>
        <begin position="284"/>
        <end position="304"/>
    </location>
</feature>
<evidence type="ECO:0000256" key="1">
    <source>
        <dbReference type="SAM" id="MobiDB-lite"/>
    </source>
</evidence>
<feature type="non-terminal residue" evidence="2">
    <location>
        <position position="1"/>
    </location>
</feature>
<evidence type="ECO:0000313" key="2">
    <source>
        <dbReference type="EMBL" id="MQL68906.1"/>
    </source>
</evidence>
<dbReference type="AlphaFoldDB" id="A0A843TF76"/>
<sequence length="333" mass="37944">FVMDIYKAVGREVDKDIIAQIPLHVPKLTGAWFNREEVDKFDEEVRLFLAQNKDNVTSEVDLPDMKEEEMEKEQKPVKTASSRKRGYTTCHHVYAMEEGRRICVAWNDIGQPVRPGPKQQQIWNIYDGTCSGQQWDKVAARNDTYTQVLGPDRPGRVSGVGPGPTPTSMWGNESKEALRSENRLLMQRMEELETSMAEKFAKMESMIRGSQAKNDGKCAPSAHVDVHMTSAVEGQAVDQDVKCIIDCGDISKGHMRGECPELKRKLIKKKFEYKKPSAMMATWSDEDEDEDERDQDESDDEDEEIKCLMARSDDSNEVNASFESYTVEEWEEA</sequence>
<name>A0A843TF76_COLES</name>
<dbReference type="Proteomes" id="UP000652761">
    <property type="component" value="Unassembled WGS sequence"/>
</dbReference>
<gene>
    <name evidence="2" type="ORF">Taro_001176</name>
</gene>
<evidence type="ECO:0000313" key="3">
    <source>
        <dbReference type="Proteomes" id="UP000652761"/>
    </source>
</evidence>
<comment type="caution">
    <text evidence="2">The sequence shown here is derived from an EMBL/GenBank/DDBJ whole genome shotgun (WGS) entry which is preliminary data.</text>
</comment>
<feature type="compositionally biased region" description="Low complexity" evidence="1">
    <location>
        <begin position="150"/>
        <end position="159"/>
    </location>
</feature>
<accession>A0A843TF76</accession>